<evidence type="ECO:0000256" key="1">
    <source>
        <dbReference type="SAM" id="MobiDB-lite"/>
    </source>
</evidence>
<name>A0ABD3R5M8_9STRA</name>
<feature type="region of interest" description="Disordered" evidence="1">
    <location>
        <begin position="39"/>
        <end position="84"/>
    </location>
</feature>
<sequence>MASSYRASAPPPLLLLLLLLPCTSFGLVVHPSSSSHHHRRIVASASSSSSSSSRLPRRHRAPSHRLDGRERDGGTRATAATSEDRRAHLASMVISLVASMAFAVVPSSPARAFGAMSMGGGEENGGGTTTTTTTRSTADAVVTDRIYIEFKGLSPSSSTSTPDTKDDVDDDVDRIVIGLFGNDSPQPVSVLLRLVTTGGYPSKCKSLDVDGRMLERERLEARRVYNSCLENEDSGGVNYDHSTVWRVIKDVRIDLGAVSGRYVARESPNFVDGPTRMRHDAPGVVSVRRWDGGGYGFTIYPGRGYDDENDASSSSSSTSTLDDDNIVVGRVIEGMDVVRRLNDVAVIRSAGAMLSSSGRELRGTPSRACRYGGSEYFCNENKPLRKILLDRTGVL</sequence>
<feature type="signal peptide" evidence="2">
    <location>
        <begin position="1"/>
        <end position="26"/>
    </location>
</feature>
<keyword evidence="5" id="KW-1185">Reference proteome</keyword>
<protein>
    <recommendedName>
        <fullName evidence="3">PPIase cyclophilin-type domain-containing protein</fullName>
    </recommendedName>
</protein>
<feature type="compositionally biased region" description="Basic and acidic residues" evidence="1">
    <location>
        <begin position="64"/>
        <end position="74"/>
    </location>
</feature>
<evidence type="ECO:0000259" key="3">
    <source>
        <dbReference type="PROSITE" id="PS50072"/>
    </source>
</evidence>
<reference evidence="4 5" key="1">
    <citation type="submission" date="2024-10" db="EMBL/GenBank/DDBJ databases">
        <title>Updated reference genomes for cyclostephanoid diatoms.</title>
        <authorList>
            <person name="Roberts W.R."/>
            <person name="Alverson A.J."/>
        </authorList>
    </citation>
    <scope>NUCLEOTIDE SEQUENCE [LARGE SCALE GENOMIC DNA]</scope>
    <source>
        <strain evidence="4 5">AJA228-03</strain>
    </source>
</reference>
<dbReference type="SUPFAM" id="SSF50891">
    <property type="entry name" value="Cyclophilin-like"/>
    <property type="match status" value="1"/>
</dbReference>
<dbReference type="EMBL" id="JALLPB020000569">
    <property type="protein sequence ID" value="KAL3807902.1"/>
    <property type="molecule type" value="Genomic_DNA"/>
</dbReference>
<dbReference type="Gene3D" id="2.40.100.10">
    <property type="entry name" value="Cyclophilin-like"/>
    <property type="match status" value="1"/>
</dbReference>
<comment type="caution">
    <text evidence="4">The sequence shown here is derived from an EMBL/GenBank/DDBJ whole genome shotgun (WGS) entry which is preliminary data.</text>
</comment>
<gene>
    <name evidence="4" type="ORF">ACHAXA_008406</name>
</gene>
<dbReference type="AlphaFoldDB" id="A0ABD3R5M8"/>
<proteinExistence type="predicted"/>
<evidence type="ECO:0000256" key="2">
    <source>
        <dbReference type="SAM" id="SignalP"/>
    </source>
</evidence>
<evidence type="ECO:0000313" key="4">
    <source>
        <dbReference type="EMBL" id="KAL3807902.1"/>
    </source>
</evidence>
<feature type="chain" id="PRO_5044861290" description="PPIase cyclophilin-type domain-containing protein" evidence="2">
    <location>
        <begin position="27"/>
        <end position="395"/>
    </location>
</feature>
<dbReference type="Pfam" id="PF00160">
    <property type="entry name" value="Pro_isomerase"/>
    <property type="match status" value="1"/>
</dbReference>
<feature type="compositionally biased region" description="Low complexity" evidence="1">
    <location>
        <begin position="42"/>
        <end position="54"/>
    </location>
</feature>
<dbReference type="PROSITE" id="PS50072">
    <property type="entry name" value="CSA_PPIASE_2"/>
    <property type="match status" value="1"/>
</dbReference>
<dbReference type="InterPro" id="IPR029000">
    <property type="entry name" value="Cyclophilin-like_dom_sf"/>
</dbReference>
<dbReference type="InterPro" id="IPR002130">
    <property type="entry name" value="Cyclophilin-type_PPIase_dom"/>
</dbReference>
<evidence type="ECO:0000313" key="5">
    <source>
        <dbReference type="Proteomes" id="UP001530377"/>
    </source>
</evidence>
<dbReference type="PANTHER" id="PTHR47875">
    <property type="entry name" value="PEPTIDYL-PROLYL CIS-TRANS ISOMERASE CYP28, CHLOROPLASTIC"/>
    <property type="match status" value="1"/>
</dbReference>
<organism evidence="4 5">
    <name type="scientific">Cyclostephanos tholiformis</name>
    <dbReference type="NCBI Taxonomy" id="382380"/>
    <lineage>
        <taxon>Eukaryota</taxon>
        <taxon>Sar</taxon>
        <taxon>Stramenopiles</taxon>
        <taxon>Ochrophyta</taxon>
        <taxon>Bacillariophyta</taxon>
        <taxon>Coscinodiscophyceae</taxon>
        <taxon>Thalassiosirophycidae</taxon>
        <taxon>Stephanodiscales</taxon>
        <taxon>Stephanodiscaceae</taxon>
        <taxon>Cyclostephanos</taxon>
    </lineage>
</organism>
<dbReference type="InterPro" id="IPR044178">
    <property type="entry name" value="CYP28-like"/>
</dbReference>
<accession>A0ABD3R5M8</accession>
<keyword evidence="2" id="KW-0732">Signal</keyword>
<feature type="domain" description="PPIase cyclophilin-type" evidence="3">
    <location>
        <begin position="169"/>
        <end position="394"/>
    </location>
</feature>
<dbReference type="Proteomes" id="UP001530377">
    <property type="component" value="Unassembled WGS sequence"/>
</dbReference>
<dbReference type="PANTHER" id="PTHR47875:SF1">
    <property type="entry name" value="PEPTIDYL-PROLYL CIS-TRANS ISOMERASE CYP28, CHLOROPLASTIC"/>
    <property type="match status" value="1"/>
</dbReference>